<reference evidence="7 8" key="1">
    <citation type="submission" date="2024-10" db="EMBL/GenBank/DDBJ databases">
        <title>The Natural Products Discovery Center: Release of the First 8490 Sequenced Strains for Exploring Actinobacteria Biosynthetic Diversity.</title>
        <authorList>
            <person name="Kalkreuter E."/>
            <person name="Kautsar S.A."/>
            <person name="Yang D."/>
            <person name="Bader C.D."/>
            <person name="Teijaro C.N."/>
            <person name="Fluegel L."/>
            <person name="Davis C.M."/>
            <person name="Simpson J.R."/>
            <person name="Lauterbach L."/>
            <person name="Steele A.D."/>
            <person name="Gui C."/>
            <person name="Meng S."/>
            <person name="Li G."/>
            <person name="Viehrig K."/>
            <person name="Ye F."/>
            <person name="Su P."/>
            <person name="Kiefer A.F."/>
            <person name="Nichols A."/>
            <person name="Cepeda A.J."/>
            <person name="Yan W."/>
            <person name="Fan B."/>
            <person name="Jiang Y."/>
            <person name="Adhikari A."/>
            <person name="Zheng C.-J."/>
            <person name="Schuster L."/>
            <person name="Cowan T.M."/>
            <person name="Smanski M.J."/>
            <person name="Chevrette M.G."/>
            <person name="De Carvalho L.P.S."/>
            <person name="Shen B."/>
        </authorList>
    </citation>
    <scope>NUCLEOTIDE SEQUENCE [LARGE SCALE GENOMIC DNA]</scope>
    <source>
        <strain evidence="7 8">NPDC048229</strain>
    </source>
</reference>
<evidence type="ECO:0000313" key="8">
    <source>
        <dbReference type="Proteomes" id="UP001604282"/>
    </source>
</evidence>
<dbReference type="EMBL" id="JBICZW010000052">
    <property type="protein sequence ID" value="MFG3194412.1"/>
    <property type="molecule type" value="Genomic_DNA"/>
</dbReference>
<evidence type="ECO:0000256" key="5">
    <source>
        <dbReference type="SAM" id="Phobius"/>
    </source>
</evidence>
<organism evidence="7 8">
    <name type="scientific">Streptomyces omiyaensis</name>
    <dbReference type="NCBI Taxonomy" id="68247"/>
    <lineage>
        <taxon>Bacteria</taxon>
        <taxon>Bacillati</taxon>
        <taxon>Actinomycetota</taxon>
        <taxon>Actinomycetes</taxon>
        <taxon>Kitasatosporales</taxon>
        <taxon>Streptomycetaceae</taxon>
        <taxon>Streptomyces</taxon>
    </lineage>
</organism>
<feature type="transmembrane region" description="Helical" evidence="5">
    <location>
        <begin position="48"/>
        <end position="64"/>
    </location>
</feature>
<name>A0ABW7C3Z8_9ACTN</name>
<sequence length="100" mass="10782">MDGVSGYGWVVAAVAFAATLAAVVVLAVRLLRVRRMLGDTGIPMSRKVLFWGALLYLVSPADLLPDPVLLDDIGILLAALRFLPRPGTRARERQEPGRTA</sequence>
<keyword evidence="3 5" id="KW-1133">Transmembrane helix</keyword>
<keyword evidence="8" id="KW-1185">Reference proteome</keyword>
<dbReference type="Pfam" id="PF06803">
    <property type="entry name" value="DUF1232"/>
    <property type="match status" value="1"/>
</dbReference>
<dbReference type="Proteomes" id="UP001604282">
    <property type="component" value="Unassembled WGS sequence"/>
</dbReference>
<evidence type="ECO:0000256" key="1">
    <source>
        <dbReference type="ARBA" id="ARBA00004127"/>
    </source>
</evidence>
<protein>
    <submittedName>
        <fullName evidence="7">YkvA family protein</fullName>
    </submittedName>
</protein>
<dbReference type="RefSeq" id="WP_189853802.1">
    <property type="nucleotide sequence ID" value="NZ_BMVV01000049.1"/>
</dbReference>
<feature type="domain" description="DUF1232" evidence="6">
    <location>
        <begin position="47"/>
        <end position="77"/>
    </location>
</feature>
<evidence type="ECO:0000256" key="2">
    <source>
        <dbReference type="ARBA" id="ARBA00022692"/>
    </source>
</evidence>
<feature type="transmembrane region" description="Helical" evidence="5">
    <location>
        <begin position="6"/>
        <end position="28"/>
    </location>
</feature>
<dbReference type="InterPro" id="IPR010652">
    <property type="entry name" value="DUF1232"/>
</dbReference>
<accession>A0ABW7C3Z8</accession>
<proteinExistence type="predicted"/>
<keyword evidence="2 5" id="KW-0812">Transmembrane</keyword>
<evidence type="ECO:0000256" key="4">
    <source>
        <dbReference type="ARBA" id="ARBA00023136"/>
    </source>
</evidence>
<comment type="subcellular location">
    <subcellularLocation>
        <location evidence="1">Endomembrane system</location>
        <topology evidence="1">Multi-pass membrane protein</topology>
    </subcellularLocation>
</comment>
<keyword evidence="4 5" id="KW-0472">Membrane</keyword>
<comment type="caution">
    <text evidence="7">The sequence shown here is derived from an EMBL/GenBank/DDBJ whole genome shotgun (WGS) entry which is preliminary data.</text>
</comment>
<gene>
    <name evidence="7" type="ORF">ACGFYS_36525</name>
</gene>
<evidence type="ECO:0000259" key="6">
    <source>
        <dbReference type="Pfam" id="PF06803"/>
    </source>
</evidence>
<evidence type="ECO:0000256" key="3">
    <source>
        <dbReference type="ARBA" id="ARBA00022989"/>
    </source>
</evidence>
<evidence type="ECO:0000313" key="7">
    <source>
        <dbReference type="EMBL" id="MFG3194412.1"/>
    </source>
</evidence>